<dbReference type="PROSITE" id="PS00375">
    <property type="entry name" value="UDPGT"/>
    <property type="match status" value="1"/>
</dbReference>
<dbReference type="PANTHER" id="PTHR11926:SF1264">
    <property type="entry name" value="GLYCOSYLTRANSFERASE-RELATED"/>
    <property type="match status" value="1"/>
</dbReference>
<dbReference type="Proteomes" id="UP001279734">
    <property type="component" value="Unassembled WGS sequence"/>
</dbReference>
<comment type="similarity">
    <text evidence="1 3">Belongs to the UDP-glycosyltransferase family.</text>
</comment>
<name>A0AAD3Y0Y0_NEPGR</name>
<dbReference type="SUPFAM" id="SSF53756">
    <property type="entry name" value="UDP-Glycosyltransferase/glycogen phosphorylase"/>
    <property type="match status" value="1"/>
</dbReference>
<evidence type="ECO:0000256" key="4">
    <source>
        <dbReference type="RuleBase" id="RU362057"/>
    </source>
</evidence>
<reference evidence="5" key="1">
    <citation type="submission" date="2023-05" db="EMBL/GenBank/DDBJ databases">
        <title>Nepenthes gracilis genome sequencing.</title>
        <authorList>
            <person name="Fukushima K."/>
        </authorList>
    </citation>
    <scope>NUCLEOTIDE SEQUENCE</scope>
    <source>
        <strain evidence="5">SING2019-196</strain>
    </source>
</reference>
<comment type="caution">
    <text evidence="5">The sequence shown here is derived from an EMBL/GenBank/DDBJ whole genome shotgun (WGS) entry which is preliminary data.</text>
</comment>
<evidence type="ECO:0000256" key="1">
    <source>
        <dbReference type="ARBA" id="ARBA00009995"/>
    </source>
</evidence>
<dbReference type="GO" id="GO:0080043">
    <property type="term" value="F:quercetin 3-O-glucosyltransferase activity"/>
    <property type="evidence" value="ECO:0007669"/>
    <property type="project" value="TreeGrafter"/>
</dbReference>
<dbReference type="Gene3D" id="3.40.50.2000">
    <property type="entry name" value="Glycogen Phosphorylase B"/>
    <property type="match status" value="2"/>
</dbReference>
<dbReference type="Pfam" id="PF00201">
    <property type="entry name" value="UDPGT"/>
    <property type="match status" value="1"/>
</dbReference>
<evidence type="ECO:0000256" key="3">
    <source>
        <dbReference type="RuleBase" id="RU003718"/>
    </source>
</evidence>
<evidence type="ECO:0000313" key="6">
    <source>
        <dbReference type="Proteomes" id="UP001279734"/>
    </source>
</evidence>
<protein>
    <recommendedName>
        <fullName evidence="4">Glycosyltransferase</fullName>
        <ecNumber evidence="4">2.4.1.-</ecNumber>
    </recommendedName>
</protein>
<dbReference type="AlphaFoldDB" id="A0AAD3Y0Y0"/>
<evidence type="ECO:0000256" key="2">
    <source>
        <dbReference type="ARBA" id="ARBA00022679"/>
    </source>
</evidence>
<dbReference type="EMBL" id="BSYO01000029">
    <property type="protein sequence ID" value="GMH25212.1"/>
    <property type="molecule type" value="Genomic_DNA"/>
</dbReference>
<dbReference type="InterPro" id="IPR035595">
    <property type="entry name" value="UDP_glycos_trans_CS"/>
</dbReference>
<keyword evidence="2 3" id="KW-0808">Transferase</keyword>
<dbReference type="GO" id="GO:0010294">
    <property type="term" value="F:abscisic acid glucosyltransferase activity"/>
    <property type="evidence" value="ECO:0007669"/>
    <property type="project" value="TreeGrafter"/>
</dbReference>
<keyword evidence="6" id="KW-1185">Reference proteome</keyword>
<accession>A0AAD3Y0Y0</accession>
<dbReference type="GO" id="GO:0080044">
    <property type="term" value="F:quercetin 7-O-glucosyltransferase activity"/>
    <property type="evidence" value="ECO:0007669"/>
    <property type="project" value="TreeGrafter"/>
</dbReference>
<evidence type="ECO:0000313" key="5">
    <source>
        <dbReference type="EMBL" id="GMH25212.1"/>
    </source>
</evidence>
<keyword evidence="3" id="KW-0328">Glycosyltransferase</keyword>
<sequence>MEAHELHVLMVSLPYQGHINPMLRLANLLITSGIHVTMATTEVARHRLSSRNITSTTGNPNPPENPNQELLEFEFFADGLNADEDRDKNLGVLLEEYLPTKGAGNLSDLISDFGKKGRGFSCMIVNCFVPWAVDVAAAHGIPCAMLWVQACALYAIYYRYHKGMGEFPSLDDASNSVELPGLPLLKVQDLPTFLLPSGPPHFKNVVAACIHSLDKIRWVLGSSFHKLEEDVVKSMSHLKPIHPIGPLVPPILLGKLDRISGAGDFWDSEDSCIEWLSTQRPSSVLYISLGSISVLSESETKAVAAALETTKAAFLWVVKKREDGWGRRSGELPEGFLERTKDRGRVVRWCPQDRVLMSGAVGCFLTHCGWNSTLETVAAGVPVIAFPDWTDQPTNAKLLVDVFGMGVRMRRGMDGRLSEEEVERCIFEVTEGPMAMAMKKKAVEWKEAAMKASACGGSSDLVTANFIGEISAINKI</sequence>
<dbReference type="FunFam" id="3.40.50.2000:FF:000019">
    <property type="entry name" value="Glycosyltransferase"/>
    <property type="match status" value="1"/>
</dbReference>
<dbReference type="EC" id="2.4.1.-" evidence="4"/>
<organism evidence="5 6">
    <name type="scientific">Nepenthes gracilis</name>
    <name type="common">Slender pitcher plant</name>
    <dbReference type="NCBI Taxonomy" id="150966"/>
    <lineage>
        <taxon>Eukaryota</taxon>
        <taxon>Viridiplantae</taxon>
        <taxon>Streptophyta</taxon>
        <taxon>Embryophyta</taxon>
        <taxon>Tracheophyta</taxon>
        <taxon>Spermatophyta</taxon>
        <taxon>Magnoliopsida</taxon>
        <taxon>eudicotyledons</taxon>
        <taxon>Gunneridae</taxon>
        <taxon>Pentapetalae</taxon>
        <taxon>Caryophyllales</taxon>
        <taxon>Nepenthaceae</taxon>
        <taxon>Nepenthes</taxon>
    </lineage>
</organism>
<gene>
    <name evidence="5" type="ORF">Nepgr_027055</name>
</gene>
<dbReference type="PANTHER" id="PTHR11926">
    <property type="entry name" value="GLUCOSYL/GLUCURONOSYL TRANSFERASES"/>
    <property type="match status" value="1"/>
</dbReference>
<dbReference type="CDD" id="cd03784">
    <property type="entry name" value="GT1_Gtf-like"/>
    <property type="match status" value="1"/>
</dbReference>
<dbReference type="InterPro" id="IPR002213">
    <property type="entry name" value="UDP_glucos_trans"/>
</dbReference>
<proteinExistence type="inferred from homology"/>